<feature type="transmembrane region" description="Helical" evidence="1">
    <location>
        <begin position="76"/>
        <end position="99"/>
    </location>
</feature>
<dbReference type="Proteomes" id="UP000699691">
    <property type="component" value="Unassembled WGS sequence"/>
</dbReference>
<keyword evidence="1" id="KW-0812">Transmembrane</keyword>
<proteinExistence type="predicted"/>
<feature type="transmembrane region" description="Helical" evidence="1">
    <location>
        <begin position="42"/>
        <end position="64"/>
    </location>
</feature>
<dbReference type="AlphaFoldDB" id="A0A955LWM7"/>
<sequence length="131" mass="14573">MKKSISKKVLYTSLGVIGLLLAITEPATHFLHGGMFVVYEPILLEPIFFSFIALAVSSAILLSSTEETSRLWWKKFMVWFAPLAVIVIASGTDGSGYVWLPRTDLSVIVGSVLVVITLIFALVQRFYYKVK</sequence>
<name>A0A955LWM7_UNCKA</name>
<keyword evidence="1" id="KW-0472">Membrane</keyword>
<evidence type="ECO:0000313" key="3">
    <source>
        <dbReference type="Proteomes" id="UP000699691"/>
    </source>
</evidence>
<evidence type="ECO:0000313" key="2">
    <source>
        <dbReference type="EMBL" id="MCA9397965.1"/>
    </source>
</evidence>
<reference evidence="2" key="2">
    <citation type="journal article" date="2021" name="Microbiome">
        <title>Successional dynamics and alternative stable states in a saline activated sludge microbial community over 9 years.</title>
        <authorList>
            <person name="Wang Y."/>
            <person name="Ye J."/>
            <person name="Ju F."/>
            <person name="Liu L."/>
            <person name="Boyd J.A."/>
            <person name="Deng Y."/>
            <person name="Parks D.H."/>
            <person name="Jiang X."/>
            <person name="Yin X."/>
            <person name="Woodcroft B.J."/>
            <person name="Tyson G.W."/>
            <person name="Hugenholtz P."/>
            <person name="Polz M.F."/>
            <person name="Zhang T."/>
        </authorList>
    </citation>
    <scope>NUCLEOTIDE SEQUENCE</scope>
    <source>
        <strain evidence="2">HKST-UBA02</strain>
    </source>
</reference>
<gene>
    <name evidence="2" type="ORF">KC573_03980</name>
</gene>
<evidence type="ECO:0000256" key="1">
    <source>
        <dbReference type="SAM" id="Phobius"/>
    </source>
</evidence>
<comment type="caution">
    <text evidence="2">The sequence shown here is derived from an EMBL/GenBank/DDBJ whole genome shotgun (WGS) entry which is preliminary data.</text>
</comment>
<keyword evidence="1" id="KW-1133">Transmembrane helix</keyword>
<protein>
    <submittedName>
        <fullName evidence="2">Uncharacterized protein</fullName>
    </submittedName>
</protein>
<organism evidence="2 3">
    <name type="scientific">candidate division WWE3 bacterium</name>
    <dbReference type="NCBI Taxonomy" id="2053526"/>
    <lineage>
        <taxon>Bacteria</taxon>
        <taxon>Katanobacteria</taxon>
    </lineage>
</organism>
<accession>A0A955LWM7</accession>
<feature type="transmembrane region" description="Helical" evidence="1">
    <location>
        <begin position="105"/>
        <end position="128"/>
    </location>
</feature>
<dbReference type="EMBL" id="JAGQKY010000215">
    <property type="protein sequence ID" value="MCA9397965.1"/>
    <property type="molecule type" value="Genomic_DNA"/>
</dbReference>
<reference evidence="2" key="1">
    <citation type="submission" date="2020-04" db="EMBL/GenBank/DDBJ databases">
        <authorList>
            <person name="Zhang T."/>
        </authorList>
    </citation>
    <scope>NUCLEOTIDE SEQUENCE</scope>
    <source>
        <strain evidence="2">HKST-UBA02</strain>
    </source>
</reference>